<dbReference type="InterPro" id="IPR017884">
    <property type="entry name" value="SANT_dom"/>
</dbReference>
<proteinExistence type="inferred from homology"/>
<evidence type="ECO:0000256" key="7">
    <source>
        <dbReference type="ARBA" id="ARBA00023242"/>
    </source>
</evidence>
<dbReference type="Proteomes" id="UP000008022">
    <property type="component" value="Unassembled WGS sequence"/>
</dbReference>
<protein>
    <recommendedName>
        <fullName evidence="15">Myb-like domain-containing protein</fullName>
    </recommendedName>
</protein>
<comment type="similarity">
    <text evidence="2">Belongs to the short-chain dehydrogenases/reductases (SDR) family.</text>
</comment>
<evidence type="ECO:0000313" key="13">
    <source>
        <dbReference type="EnsemblPlants" id="ORUFI02G18860.1"/>
    </source>
</evidence>
<dbReference type="SUPFAM" id="SSF46689">
    <property type="entry name" value="Homeodomain-like"/>
    <property type="match status" value="2"/>
</dbReference>
<feature type="compositionally biased region" description="Low complexity" evidence="8">
    <location>
        <begin position="623"/>
        <end position="637"/>
    </location>
</feature>
<keyword evidence="14" id="KW-1185">Reference proteome</keyword>
<dbReference type="AlphaFoldDB" id="A0A0E0NFD5"/>
<feature type="region of interest" description="Disordered" evidence="8">
    <location>
        <begin position="385"/>
        <end position="407"/>
    </location>
</feature>
<feature type="region of interest" description="Disordered" evidence="8">
    <location>
        <begin position="535"/>
        <end position="556"/>
    </location>
</feature>
<evidence type="ECO:0000256" key="6">
    <source>
        <dbReference type="ARBA" id="ARBA00023163"/>
    </source>
</evidence>
<dbReference type="Gene3D" id="3.40.50.720">
    <property type="entry name" value="NAD(P)-binding Rossmann-like Domain"/>
    <property type="match status" value="2"/>
</dbReference>
<feature type="transmembrane region" description="Helical" evidence="9">
    <location>
        <begin position="12"/>
        <end position="39"/>
    </location>
</feature>
<evidence type="ECO:0000256" key="9">
    <source>
        <dbReference type="SAM" id="Phobius"/>
    </source>
</evidence>
<evidence type="ECO:0000259" key="11">
    <source>
        <dbReference type="PROSITE" id="PS51293"/>
    </source>
</evidence>
<dbReference type="PROSITE" id="PS51293">
    <property type="entry name" value="SANT"/>
    <property type="match status" value="1"/>
</dbReference>
<dbReference type="InterPro" id="IPR017930">
    <property type="entry name" value="Myb_dom"/>
</dbReference>
<dbReference type="EnsemblPlants" id="ORUFI02G18860.1">
    <property type="protein sequence ID" value="ORUFI02G18860.1"/>
    <property type="gene ID" value="ORUFI02G18860"/>
</dbReference>
<feature type="region of interest" description="Disordered" evidence="8">
    <location>
        <begin position="623"/>
        <end position="642"/>
    </location>
</feature>
<dbReference type="Gramene" id="ORUFI02G18860.1">
    <property type="protein sequence ID" value="ORUFI02G18860.1"/>
    <property type="gene ID" value="ORUFI02G18860"/>
</dbReference>
<evidence type="ECO:0000256" key="3">
    <source>
        <dbReference type="ARBA" id="ARBA00023002"/>
    </source>
</evidence>
<keyword evidence="7" id="KW-0539">Nucleus</keyword>
<accession>A0A0E0NFD5</accession>
<dbReference type="InterPro" id="IPR002347">
    <property type="entry name" value="SDR_fam"/>
</dbReference>
<keyword evidence="9" id="KW-0812">Transmembrane</keyword>
<dbReference type="SUPFAM" id="SSF51735">
    <property type="entry name" value="NAD(P)-binding Rossmann-fold domains"/>
    <property type="match status" value="2"/>
</dbReference>
<dbReference type="PANTHER" id="PTHR43391:SF37">
    <property type="entry name" value="OS02G0511100 PROTEIN"/>
    <property type="match status" value="1"/>
</dbReference>
<dbReference type="PROSITE" id="PS50090">
    <property type="entry name" value="MYB_LIKE"/>
    <property type="match status" value="1"/>
</dbReference>
<reference evidence="13" key="2">
    <citation type="submission" date="2015-06" db="UniProtKB">
        <authorList>
            <consortium name="EnsemblPlants"/>
        </authorList>
    </citation>
    <scope>IDENTIFICATION</scope>
</reference>
<dbReference type="PANTHER" id="PTHR43391">
    <property type="entry name" value="RETINOL DEHYDROGENASE-RELATED"/>
    <property type="match status" value="1"/>
</dbReference>
<dbReference type="InterPro" id="IPR036291">
    <property type="entry name" value="NAD(P)-bd_dom_sf"/>
</dbReference>
<dbReference type="HOGENOM" id="CLU_294640_0_0_1"/>
<feature type="domain" description="Myb-like" evidence="10">
    <location>
        <begin position="549"/>
        <end position="601"/>
    </location>
</feature>
<dbReference type="SMART" id="SM00717">
    <property type="entry name" value="SANT"/>
    <property type="match status" value="2"/>
</dbReference>
<evidence type="ECO:0000256" key="5">
    <source>
        <dbReference type="ARBA" id="ARBA00023125"/>
    </source>
</evidence>
<name>A0A0E0NFD5_ORYRU</name>
<dbReference type="STRING" id="4529.A0A0E0NFD5"/>
<sequence>MGRVYLPIHSVLMHVVAALVVLVYIPLSVPVRLFLWAFVKPLRREQLRGKVVLITGASSGIGEELAYQYASKGASLALVARRKQALKSVAAAARERGAPDVLVLDADVSDAGQSRRAVEETIAHYGKLNHLVANAGIWSTCPFDEITNITAFTTIMISCTGYFEACNNKSKGIVYMNFKDVNFWGAVYPTYYALPHLKASRGKLVVCSSAAGTVATSRMSFYNASKAAVLRFYETLRAELGSEVGVTILTHGYVESEMTMGKAVQKDGVLVVDQEARDVQIGVFPVGGVGAMCRVAMDGIRRGDRYVTWPSVYRPLQLVACLAPEIVSWLSYAMYNTKAGGGAPLSKRALDATGARRFFPEGLRRNPVVIKTDEECDGDEGVAAYDATATGNGDGAAPRPAAAEPAAPLSSVWTRRDEKLLEMLLWRWQLDPHWDRLAAELGGKTATQVFDRYVCLADELRLVMAAPAVDTPPAWDVQDEREAAVAPLPGLEADAAAGAGESAEVTAIGIAAAASPNAAATSAPTIGGGVVLKSRELKNPRKTRMAGGGPRKKAEMWTREEHSQFLHGISTYGKGNWKALASEFVKTKSSTQIASHYQKFCIREEKRRLSKCKRASIHDIVSPTTTTSAPESAGAGPSAPPCALIESEQKGEMDLYLMFHSVLMHVAAALVVLVYIPLSMPVKLFLWAFVKPLRKESLRGKVVLITGASSGIGERVKERQTKQREAMGWAGIENLRGVTRIIFSLSCVTILTIHVVVLNELAYQYAAQGACLALVARRKKALEGVAAAALERGSPDVLVLPADVSDADQSRRAVEETVAHFGKLNHLVANAGIWSSCSFDEVTNITAFTKMMDVNFWGSVYPTYYALPHLKASKGKLVVSCSAAGTVGTSRMSFYNATKAAQLRFYETLRAELGSEVGITVLTPGYVESEITKGKGIQSGGDVAVNEEARDEQIGVFPVGRVAELGEVAMDGIRAGDWYVTWPSLFRPLQLVACLAPGVLDWACRALYGTRKGARPPLGKRIMEATGMKRLFPEALRRNPAIKTEDEEYCDGEEGYGAADDAAAAYLLQCRKGL</sequence>
<organism evidence="13 14">
    <name type="scientific">Oryza rufipogon</name>
    <name type="common">Brownbeard rice</name>
    <name type="synonym">Asian wild rice</name>
    <dbReference type="NCBI Taxonomy" id="4529"/>
    <lineage>
        <taxon>Eukaryota</taxon>
        <taxon>Viridiplantae</taxon>
        <taxon>Streptophyta</taxon>
        <taxon>Embryophyta</taxon>
        <taxon>Tracheophyta</taxon>
        <taxon>Spermatophyta</taxon>
        <taxon>Magnoliopsida</taxon>
        <taxon>Liliopsida</taxon>
        <taxon>Poales</taxon>
        <taxon>Poaceae</taxon>
        <taxon>BOP clade</taxon>
        <taxon>Oryzoideae</taxon>
        <taxon>Oryzeae</taxon>
        <taxon>Oryzinae</taxon>
        <taxon>Oryza</taxon>
    </lineage>
</organism>
<dbReference type="PRINTS" id="PR00081">
    <property type="entry name" value="GDHRDH"/>
</dbReference>
<evidence type="ECO:0000259" key="10">
    <source>
        <dbReference type="PROSITE" id="PS50090"/>
    </source>
</evidence>
<dbReference type="InterPro" id="IPR001005">
    <property type="entry name" value="SANT/Myb"/>
</dbReference>
<dbReference type="NCBIfam" id="TIGR01557">
    <property type="entry name" value="myb_SHAQKYF"/>
    <property type="match status" value="1"/>
</dbReference>
<evidence type="ECO:0008006" key="15">
    <source>
        <dbReference type="Google" id="ProtNLM"/>
    </source>
</evidence>
<dbReference type="InterPro" id="IPR009057">
    <property type="entry name" value="Homeodomain-like_sf"/>
</dbReference>
<dbReference type="CDD" id="cd00167">
    <property type="entry name" value="SANT"/>
    <property type="match status" value="1"/>
</dbReference>
<dbReference type="Pfam" id="PF00106">
    <property type="entry name" value="adh_short"/>
    <property type="match status" value="3"/>
</dbReference>
<evidence type="ECO:0000256" key="2">
    <source>
        <dbReference type="ARBA" id="ARBA00006484"/>
    </source>
</evidence>
<evidence type="ECO:0000259" key="12">
    <source>
        <dbReference type="PROSITE" id="PS51294"/>
    </source>
</evidence>
<dbReference type="PROSITE" id="PS51294">
    <property type="entry name" value="HTH_MYB"/>
    <property type="match status" value="1"/>
</dbReference>
<dbReference type="GO" id="GO:0016491">
    <property type="term" value="F:oxidoreductase activity"/>
    <property type="evidence" value="ECO:0007669"/>
    <property type="project" value="UniProtKB-KW"/>
</dbReference>
<keyword evidence="4" id="KW-0805">Transcription regulation</keyword>
<dbReference type="PROSITE" id="PS00061">
    <property type="entry name" value="ADH_SHORT"/>
    <property type="match status" value="1"/>
</dbReference>
<dbReference type="eggNOG" id="KOG1205">
    <property type="taxonomic scope" value="Eukaryota"/>
</dbReference>
<dbReference type="InterPro" id="IPR006447">
    <property type="entry name" value="Myb_dom_plants"/>
</dbReference>
<keyword evidence="9" id="KW-1133">Transmembrane helix</keyword>
<evidence type="ECO:0000256" key="1">
    <source>
        <dbReference type="ARBA" id="ARBA00004606"/>
    </source>
</evidence>
<dbReference type="eggNOG" id="KOG0724">
    <property type="taxonomic scope" value="Eukaryota"/>
</dbReference>
<evidence type="ECO:0000313" key="14">
    <source>
        <dbReference type="Proteomes" id="UP000008022"/>
    </source>
</evidence>
<feature type="domain" description="SANT" evidence="11">
    <location>
        <begin position="552"/>
        <end position="605"/>
    </location>
</feature>
<keyword evidence="6" id="KW-0804">Transcription</keyword>
<dbReference type="InterPro" id="IPR020904">
    <property type="entry name" value="Sc_DH/Rdtase_CS"/>
</dbReference>
<comment type="subcellular location">
    <subcellularLocation>
        <location evidence="1">Membrane</location>
        <topology evidence="1">Single-pass type II membrane protein</topology>
    </subcellularLocation>
</comment>
<dbReference type="Gene3D" id="1.10.10.60">
    <property type="entry name" value="Homeodomain-like"/>
    <property type="match status" value="1"/>
</dbReference>
<dbReference type="GO" id="GO:0003677">
    <property type="term" value="F:DNA binding"/>
    <property type="evidence" value="ECO:0007669"/>
    <property type="project" value="UniProtKB-KW"/>
</dbReference>
<feature type="transmembrane region" description="Helical" evidence="9">
    <location>
        <begin position="737"/>
        <end position="758"/>
    </location>
</feature>
<dbReference type="GO" id="GO:0005829">
    <property type="term" value="C:cytosol"/>
    <property type="evidence" value="ECO:0007669"/>
    <property type="project" value="TreeGrafter"/>
</dbReference>
<dbReference type="Pfam" id="PF00249">
    <property type="entry name" value="Myb_DNA-binding"/>
    <property type="match status" value="1"/>
</dbReference>
<feature type="domain" description="HTH myb-type" evidence="12">
    <location>
        <begin position="549"/>
        <end position="605"/>
    </location>
</feature>
<dbReference type="GO" id="GO:0016020">
    <property type="term" value="C:membrane"/>
    <property type="evidence" value="ECO:0007669"/>
    <property type="project" value="UniProtKB-SubCell"/>
</dbReference>
<keyword evidence="3" id="KW-0560">Oxidoreductase</keyword>
<reference evidence="14" key="1">
    <citation type="submission" date="2013-06" db="EMBL/GenBank/DDBJ databases">
        <authorList>
            <person name="Zhao Q."/>
        </authorList>
    </citation>
    <scope>NUCLEOTIDE SEQUENCE</scope>
    <source>
        <strain evidence="14">cv. W1943</strain>
    </source>
</reference>
<keyword evidence="9" id="KW-0472">Membrane</keyword>
<feature type="transmembrane region" description="Helical" evidence="9">
    <location>
        <begin position="655"/>
        <end position="678"/>
    </location>
</feature>
<evidence type="ECO:0000256" key="8">
    <source>
        <dbReference type="SAM" id="MobiDB-lite"/>
    </source>
</evidence>
<keyword evidence="5" id="KW-0238">DNA-binding</keyword>
<evidence type="ECO:0000256" key="4">
    <source>
        <dbReference type="ARBA" id="ARBA00023015"/>
    </source>
</evidence>